<dbReference type="AlphaFoldDB" id="A0A2J7PJM4"/>
<evidence type="ECO:0000313" key="1">
    <source>
        <dbReference type="EMBL" id="PNF16545.1"/>
    </source>
</evidence>
<sequence>MWKDVLGKRASISLHEEFIFWDTMPCKLVTSPPLVWKNCPHLLLRILNHYAHEHGGTETIPEELWEIITITQPYFSFPGLLNVAVTN</sequence>
<gene>
    <name evidence="1" type="ORF">B7P43_G07207</name>
</gene>
<name>A0A2J7PJM4_9NEOP</name>
<organism evidence="1 2">
    <name type="scientific">Cryptotermes secundus</name>
    <dbReference type="NCBI Taxonomy" id="105785"/>
    <lineage>
        <taxon>Eukaryota</taxon>
        <taxon>Metazoa</taxon>
        <taxon>Ecdysozoa</taxon>
        <taxon>Arthropoda</taxon>
        <taxon>Hexapoda</taxon>
        <taxon>Insecta</taxon>
        <taxon>Pterygota</taxon>
        <taxon>Neoptera</taxon>
        <taxon>Polyneoptera</taxon>
        <taxon>Dictyoptera</taxon>
        <taxon>Blattodea</taxon>
        <taxon>Blattoidea</taxon>
        <taxon>Termitoidae</taxon>
        <taxon>Kalotermitidae</taxon>
        <taxon>Cryptotermitinae</taxon>
        <taxon>Cryptotermes</taxon>
    </lineage>
</organism>
<dbReference type="InParanoid" id="A0A2J7PJM4"/>
<comment type="caution">
    <text evidence="1">The sequence shown here is derived from an EMBL/GenBank/DDBJ whole genome shotgun (WGS) entry which is preliminary data.</text>
</comment>
<accession>A0A2J7PJM4</accession>
<protein>
    <submittedName>
        <fullName evidence="1">Uncharacterized protein</fullName>
    </submittedName>
</protein>
<dbReference type="EMBL" id="NEVH01024946">
    <property type="protein sequence ID" value="PNF16545.1"/>
    <property type="molecule type" value="Genomic_DNA"/>
</dbReference>
<keyword evidence="2" id="KW-1185">Reference proteome</keyword>
<reference evidence="1 2" key="1">
    <citation type="submission" date="2017-12" db="EMBL/GenBank/DDBJ databases">
        <title>Hemimetabolous genomes reveal molecular basis of termite eusociality.</title>
        <authorList>
            <person name="Harrison M.C."/>
            <person name="Jongepier E."/>
            <person name="Robertson H.M."/>
            <person name="Arning N."/>
            <person name="Bitard-Feildel T."/>
            <person name="Chao H."/>
            <person name="Childers C.P."/>
            <person name="Dinh H."/>
            <person name="Doddapaneni H."/>
            <person name="Dugan S."/>
            <person name="Gowin J."/>
            <person name="Greiner C."/>
            <person name="Han Y."/>
            <person name="Hu H."/>
            <person name="Hughes D.S.T."/>
            <person name="Huylmans A.-K."/>
            <person name="Kemena C."/>
            <person name="Kremer L.P.M."/>
            <person name="Lee S.L."/>
            <person name="Lopez-Ezquerra A."/>
            <person name="Mallet L."/>
            <person name="Monroy-Kuhn J.M."/>
            <person name="Moser A."/>
            <person name="Murali S.C."/>
            <person name="Muzny D.M."/>
            <person name="Otani S."/>
            <person name="Piulachs M.-D."/>
            <person name="Poelchau M."/>
            <person name="Qu J."/>
            <person name="Schaub F."/>
            <person name="Wada-Katsumata A."/>
            <person name="Worley K.C."/>
            <person name="Xie Q."/>
            <person name="Ylla G."/>
            <person name="Poulsen M."/>
            <person name="Gibbs R.A."/>
            <person name="Schal C."/>
            <person name="Richards S."/>
            <person name="Belles X."/>
            <person name="Korb J."/>
            <person name="Bornberg-Bauer E."/>
        </authorList>
    </citation>
    <scope>NUCLEOTIDE SEQUENCE [LARGE SCALE GENOMIC DNA]</scope>
    <source>
        <tissue evidence="1">Whole body</tissue>
    </source>
</reference>
<evidence type="ECO:0000313" key="2">
    <source>
        <dbReference type="Proteomes" id="UP000235965"/>
    </source>
</evidence>
<dbReference type="Proteomes" id="UP000235965">
    <property type="component" value="Unassembled WGS sequence"/>
</dbReference>
<proteinExistence type="predicted"/>